<feature type="domain" description="Lon proteolytic" evidence="16">
    <location>
        <begin position="605"/>
        <end position="786"/>
    </location>
</feature>
<dbReference type="Gene3D" id="3.30.230.10">
    <property type="match status" value="1"/>
</dbReference>
<dbReference type="GO" id="GO:0004176">
    <property type="term" value="F:ATP-dependent peptidase activity"/>
    <property type="evidence" value="ECO:0007669"/>
    <property type="project" value="UniProtKB-UniRule"/>
</dbReference>
<dbReference type="PROSITE" id="PS51786">
    <property type="entry name" value="LON_PROTEOLYTIC"/>
    <property type="match status" value="1"/>
</dbReference>
<feature type="binding site" evidence="9 12">
    <location>
        <begin position="369"/>
        <end position="376"/>
    </location>
    <ligand>
        <name>ATP</name>
        <dbReference type="ChEBI" id="CHEBI:30616"/>
    </ligand>
</feature>
<organism evidence="18 19">
    <name type="scientific">Candidatus Acidulodesulfobacterium acidiphilum</name>
    <dbReference type="NCBI Taxonomy" id="2597224"/>
    <lineage>
        <taxon>Bacteria</taxon>
        <taxon>Deltaproteobacteria</taxon>
        <taxon>Candidatus Acidulodesulfobacterales</taxon>
        <taxon>Candidatus Acidulodesulfobacterium</taxon>
    </lineage>
</organism>
<dbReference type="NCBIfam" id="NF008053">
    <property type="entry name" value="PRK10787.1"/>
    <property type="match status" value="1"/>
</dbReference>
<keyword evidence="6 9" id="KW-0720">Serine protease</keyword>
<dbReference type="InterPro" id="IPR027543">
    <property type="entry name" value="Lon_bac"/>
</dbReference>
<evidence type="ECO:0000256" key="1">
    <source>
        <dbReference type="ARBA" id="ARBA00004496"/>
    </source>
</evidence>
<dbReference type="GO" id="GO:0034605">
    <property type="term" value="P:cellular response to heat"/>
    <property type="evidence" value="ECO:0007669"/>
    <property type="project" value="UniProtKB-UniRule"/>
</dbReference>
<dbReference type="InterPro" id="IPR054594">
    <property type="entry name" value="Lon_lid"/>
</dbReference>
<dbReference type="InterPro" id="IPR003593">
    <property type="entry name" value="AAA+_ATPase"/>
</dbReference>
<dbReference type="Pfam" id="PF00004">
    <property type="entry name" value="AAA"/>
    <property type="match status" value="1"/>
</dbReference>
<dbReference type="InterPro" id="IPR027417">
    <property type="entry name" value="P-loop_NTPase"/>
</dbReference>
<dbReference type="InterPro" id="IPR008269">
    <property type="entry name" value="Lon_proteolytic"/>
</dbReference>
<evidence type="ECO:0000256" key="5">
    <source>
        <dbReference type="ARBA" id="ARBA00022801"/>
    </source>
</evidence>
<comment type="function">
    <text evidence="9">ATP-dependent serine protease that mediates the selective degradation of mutant and abnormal proteins as well as certain short-lived regulatory proteins. Required for cellular homeostasis and for survival from DNA damage and developmental changes induced by stress. Degrades polypeptides processively to yield small peptide fragments that are 5 to 10 amino acids long. Binds to DNA in a double-stranded, site-specific manner.</text>
</comment>
<evidence type="ECO:0000256" key="4">
    <source>
        <dbReference type="ARBA" id="ARBA00022741"/>
    </source>
</evidence>
<keyword evidence="15" id="KW-0175">Coiled coil</keyword>
<dbReference type="SUPFAM" id="SSF54211">
    <property type="entry name" value="Ribosomal protein S5 domain 2-like"/>
    <property type="match status" value="1"/>
</dbReference>
<evidence type="ECO:0000259" key="17">
    <source>
        <dbReference type="PROSITE" id="PS51787"/>
    </source>
</evidence>
<dbReference type="GO" id="GO:0043565">
    <property type="term" value="F:sequence-specific DNA binding"/>
    <property type="evidence" value="ECO:0007669"/>
    <property type="project" value="UniProtKB-UniRule"/>
</dbReference>
<comment type="catalytic activity">
    <reaction evidence="9 10 13">
        <text>Hydrolysis of proteins in presence of ATP.</text>
        <dbReference type="EC" id="3.4.21.53"/>
    </reaction>
</comment>
<dbReference type="GO" id="GO:0006515">
    <property type="term" value="P:protein quality control for misfolded or incompletely synthesized proteins"/>
    <property type="evidence" value="ECO:0007669"/>
    <property type="project" value="UniProtKB-UniRule"/>
</dbReference>
<dbReference type="InterPro" id="IPR027065">
    <property type="entry name" value="Lon_Prtase"/>
</dbReference>
<dbReference type="InterPro" id="IPR008268">
    <property type="entry name" value="Peptidase_S16_AS"/>
</dbReference>
<evidence type="ECO:0000259" key="16">
    <source>
        <dbReference type="PROSITE" id="PS51786"/>
    </source>
</evidence>
<evidence type="ECO:0000256" key="6">
    <source>
        <dbReference type="ARBA" id="ARBA00022825"/>
    </source>
</evidence>
<dbReference type="EC" id="3.4.21.53" evidence="9 10"/>
<protein>
    <recommendedName>
        <fullName evidence="9 10">Lon protease</fullName>
        <ecNumber evidence="9 10">3.4.21.53</ecNumber>
    </recommendedName>
    <alternativeName>
        <fullName evidence="9">ATP-dependent protease La</fullName>
    </alternativeName>
</protein>
<accession>A0A520X7T9</accession>
<dbReference type="GO" id="GO:0004252">
    <property type="term" value="F:serine-type endopeptidase activity"/>
    <property type="evidence" value="ECO:0007669"/>
    <property type="project" value="UniProtKB-UniRule"/>
</dbReference>
<gene>
    <name evidence="9 18" type="primary">lon</name>
    <name evidence="18" type="ORF">EVJ48_09310</name>
</gene>
<evidence type="ECO:0000256" key="15">
    <source>
        <dbReference type="SAM" id="Coils"/>
    </source>
</evidence>
<dbReference type="Proteomes" id="UP000322454">
    <property type="component" value="Unassembled WGS sequence"/>
</dbReference>
<dbReference type="Pfam" id="PF02190">
    <property type="entry name" value="LON_substr_bdg"/>
    <property type="match status" value="1"/>
</dbReference>
<dbReference type="InterPro" id="IPR003959">
    <property type="entry name" value="ATPase_AAA_core"/>
</dbReference>
<evidence type="ECO:0000256" key="10">
    <source>
        <dbReference type="PIRNR" id="PIRNR001174"/>
    </source>
</evidence>
<dbReference type="GO" id="GO:0005737">
    <property type="term" value="C:cytoplasm"/>
    <property type="evidence" value="ECO:0007669"/>
    <property type="project" value="UniProtKB-SubCell"/>
</dbReference>
<dbReference type="InterPro" id="IPR015947">
    <property type="entry name" value="PUA-like_sf"/>
</dbReference>
<comment type="induction">
    <text evidence="9">By heat shock.</text>
</comment>
<dbReference type="Pfam" id="PF05362">
    <property type="entry name" value="Lon_C"/>
    <property type="match status" value="1"/>
</dbReference>
<dbReference type="CDD" id="cd19500">
    <property type="entry name" value="RecA-like_Lon"/>
    <property type="match status" value="1"/>
</dbReference>
<dbReference type="PIRSF" id="PIRSF001174">
    <property type="entry name" value="Lon_proteas"/>
    <property type="match status" value="1"/>
</dbReference>
<comment type="similarity">
    <text evidence="9 10 13 14">Belongs to the peptidase S16 family.</text>
</comment>
<comment type="caution">
    <text evidence="18">The sequence shown here is derived from an EMBL/GenBank/DDBJ whole genome shotgun (WGS) entry which is preliminary data.</text>
</comment>
<keyword evidence="8 9" id="KW-0346">Stress response</keyword>
<dbReference type="Gene3D" id="1.20.58.1480">
    <property type="match status" value="1"/>
</dbReference>
<dbReference type="AlphaFoldDB" id="A0A520X7T9"/>
<dbReference type="SUPFAM" id="SSF52540">
    <property type="entry name" value="P-loop containing nucleoside triphosphate hydrolases"/>
    <property type="match status" value="1"/>
</dbReference>
<keyword evidence="2 9" id="KW-0963">Cytoplasm</keyword>
<evidence type="ECO:0000256" key="11">
    <source>
        <dbReference type="PIRSR" id="PIRSR001174-1"/>
    </source>
</evidence>
<dbReference type="SUPFAM" id="SSF88697">
    <property type="entry name" value="PUA domain-like"/>
    <property type="match status" value="1"/>
</dbReference>
<evidence type="ECO:0000313" key="18">
    <source>
        <dbReference type="EMBL" id="RZV37218.1"/>
    </source>
</evidence>
<reference evidence="18 19" key="1">
    <citation type="submission" date="2019-01" db="EMBL/GenBank/DDBJ databases">
        <title>Insights into ecological role of a new deltaproteobacterial order Candidatus Sinidesulfobacterales (Sva0485) by metagenomics and metatranscriptomics.</title>
        <authorList>
            <person name="Tan S."/>
            <person name="Liu J."/>
            <person name="Fang Y."/>
            <person name="Hedlund B."/>
            <person name="Lian Z.-H."/>
            <person name="Huang L.-Y."/>
            <person name="Li J.-T."/>
            <person name="Huang L.-N."/>
            <person name="Li W.-J."/>
            <person name="Jiang H.-C."/>
            <person name="Dong H.-L."/>
            <person name="Shu W.-S."/>
        </authorList>
    </citation>
    <scope>NUCLEOTIDE SEQUENCE [LARGE SCALE GENOMIC DNA]</scope>
    <source>
        <strain evidence="18">AP4</strain>
    </source>
</reference>
<evidence type="ECO:0000313" key="19">
    <source>
        <dbReference type="Proteomes" id="UP000322454"/>
    </source>
</evidence>
<dbReference type="GO" id="GO:0005524">
    <property type="term" value="F:ATP binding"/>
    <property type="evidence" value="ECO:0007669"/>
    <property type="project" value="UniProtKB-UniRule"/>
</dbReference>
<dbReference type="Gene3D" id="2.30.130.40">
    <property type="entry name" value="LON domain-like"/>
    <property type="match status" value="1"/>
</dbReference>
<evidence type="ECO:0000256" key="13">
    <source>
        <dbReference type="PROSITE-ProRule" id="PRU01122"/>
    </source>
</evidence>
<dbReference type="NCBIfam" id="TIGR00763">
    <property type="entry name" value="lon"/>
    <property type="match status" value="1"/>
</dbReference>
<dbReference type="PROSITE" id="PS51787">
    <property type="entry name" value="LON_N"/>
    <property type="match status" value="1"/>
</dbReference>
<dbReference type="Gene3D" id="3.40.50.300">
    <property type="entry name" value="P-loop containing nucleotide triphosphate hydrolases"/>
    <property type="match status" value="1"/>
</dbReference>
<proteinExistence type="evidence at transcript level"/>
<dbReference type="InterPro" id="IPR014721">
    <property type="entry name" value="Ribsml_uS5_D2-typ_fold_subgr"/>
</dbReference>
<keyword evidence="7 9" id="KW-0067">ATP-binding</keyword>
<evidence type="ECO:0000256" key="2">
    <source>
        <dbReference type="ARBA" id="ARBA00022490"/>
    </source>
</evidence>
<name>A0A520X7T9_9DELT</name>
<feature type="active site" evidence="9 11">
    <location>
        <position position="692"/>
    </location>
</feature>
<evidence type="ECO:0000256" key="3">
    <source>
        <dbReference type="ARBA" id="ARBA00022670"/>
    </source>
</evidence>
<dbReference type="EMBL" id="SHMQ01000042">
    <property type="protein sequence ID" value="RZV37218.1"/>
    <property type="molecule type" value="Genomic_DNA"/>
</dbReference>
<evidence type="ECO:0000256" key="14">
    <source>
        <dbReference type="RuleBase" id="RU000591"/>
    </source>
</evidence>
<evidence type="ECO:0000256" key="9">
    <source>
        <dbReference type="HAMAP-Rule" id="MF_01973"/>
    </source>
</evidence>
<evidence type="ECO:0000256" key="7">
    <source>
        <dbReference type="ARBA" id="ARBA00022840"/>
    </source>
</evidence>
<dbReference type="InterPro" id="IPR004815">
    <property type="entry name" value="Lon_bac/euk-typ"/>
</dbReference>
<sequence length="807" mass="90600">MGRGESIEQHELPDEIQLPEVLPLLPVRDIVLFPFMIIPLFVGREASIKAVDEALSKDRLILLSAQKDIIVEEPSQNDIYDIGVVAMIMKMLKLPDGRVKILVQGLLKAKIETFVQIKPFYLVKASKIKEETVTEITPAVDALMRNVKEQLEKYVSLGRLPSQDILIILENITNPGRLADIVASNMGLKIEESQKILEDTNQIERLKKVNDILAREIEILSMQAKIQSQAKEEMTKTQRDYFLREQLRQIKQELGETDEKSQEINELQDKIKAAKMPAEVLKEAEKQLARLESMHQDAAEASTIKTYLEWLCDIPWSKKTKDNLDIKTAREILDEDHYDLEKIKDRILEYLSVRKLNKKMKGPILCFIGPPGVGKTSLGKSIAKAMNRKFVRISLGGVHDEAEIRGHRRTYVGALPGRIIQGIKQAGTNNPVFMIDEIDKVGTDFRGDPSSALLEVLDPEQNSSFSDHYLNVPFDLSNVMFVATANVADTIPSPLRDRMEIINLSGYTQEEKEKIAEKYLIPRQIKENGLKNEYIEIKQSALRTIIAGYTREAGLRNLEREIGTVCRKVARNIAENKIKKYIITDKNIHKYLGVIKILPDEERQKDEIGVATGLAWTPYGGEVLYIETILVKGKGGVSLTGQLGDVMKESAHAAVSYARSKADELGIKTDTFEKHDIHIHIPEGAIPKDGPSAGITMATSLISAVLKKPVRKDIAMTGEITLRGNVLPIGGLKEKSLAALRAGIKTILIPERNKKDLEDISPLVKKNLKFIPVKHMDEVVKYAIIGVDSKETSTNTYKKKGDRKRKV</sequence>
<dbReference type="PRINTS" id="PR00830">
    <property type="entry name" value="ENDOLAPTASE"/>
</dbReference>
<dbReference type="InterPro" id="IPR046336">
    <property type="entry name" value="Lon_prtase_N_sf"/>
</dbReference>
<evidence type="ECO:0000256" key="12">
    <source>
        <dbReference type="PIRSR" id="PIRSR001174-2"/>
    </source>
</evidence>
<dbReference type="InterPro" id="IPR003111">
    <property type="entry name" value="Lon_prtase_N"/>
</dbReference>
<keyword evidence="4 9" id="KW-0547">Nucleotide-binding</keyword>
<dbReference type="SMART" id="SM00464">
    <property type="entry name" value="LON"/>
    <property type="match status" value="1"/>
</dbReference>
<dbReference type="Gene3D" id="1.10.8.60">
    <property type="match status" value="1"/>
</dbReference>
<comment type="subcellular location">
    <subcellularLocation>
        <location evidence="1 9 10">Cytoplasm</location>
    </subcellularLocation>
</comment>
<keyword evidence="5 9" id="KW-0378">Hydrolase</keyword>
<feature type="active site" evidence="9 11">
    <location>
        <position position="735"/>
    </location>
</feature>
<dbReference type="GO" id="GO:0016887">
    <property type="term" value="F:ATP hydrolysis activity"/>
    <property type="evidence" value="ECO:0007669"/>
    <property type="project" value="UniProtKB-UniRule"/>
</dbReference>
<evidence type="ECO:0000256" key="8">
    <source>
        <dbReference type="ARBA" id="ARBA00023016"/>
    </source>
</evidence>
<dbReference type="SMART" id="SM00382">
    <property type="entry name" value="AAA"/>
    <property type="match status" value="1"/>
</dbReference>
<dbReference type="FunFam" id="3.40.50.300:FF:000382">
    <property type="entry name" value="Lon protease homolog 2, peroxisomal"/>
    <property type="match status" value="1"/>
</dbReference>
<feature type="domain" description="Lon N-terminal" evidence="17">
    <location>
        <begin position="22"/>
        <end position="217"/>
    </location>
</feature>
<feature type="coiled-coil region" evidence="15">
    <location>
        <begin position="247"/>
        <end position="301"/>
    </location>
</feature>
<dbReference type="Gene3D" id="1.20.5.5270">
    <property type="match status" value="1"/>
</dbReference>
<dbReference type="HAMAP" id="MF_01973">
    <property type="entry name" value="lon_bact"/>
    <property type="match status" value="1"/>
</dbReference>
<dbReference type="PROSITE" id="PS01046">
    <property type="entry name" value="LON_SER"/>
    <property type="match status" value="1"/>
</dbReference>
<keyword evidence="3 9" id="KW-0645">Protease</keyword>
<dbReference type="InterPro" id="IPR020568">
    <property type="entry name" value="Ribosomal_Su5_D2-typ_SF"/>
</dbReference>
<dbReference type="PANTHER" id="PTHR10046">
    <property type="entry name" value="ATP DEPENDENT LON PROTEASE FAMILY MEMBER"/>
    <property type="match status" value="1"/>
</dbReference>
<comment type="subunit">
    <text evidence="9 10">Homohexamer. Organized in a ring with a central cavity.</text>
</comment>
<dbReference type="Pfam" id="PF22667">
    <property type="entry name" value="Lon_lid"/>
    <property type="match status" value="1"/>
</dbReference>